<keyword evidence="4" id="KW-0540">Nuclease</keyword>
<feature type="compositionally biased region" description="Basic residues" evidence="1">
    <location>
        <begin position="28"/>
        <end position="47"/>
    </location>
</feature>
<dbReference type="CDD" id="cd00085">
    <property type="entry name" value="HNHc"/>
    <property type="match status" value="1"/>
</dbReference>
<evidence type="ECO:0000259" key="2">
    <source>
        <dbReference type="SMART" id="SM00507"/>
    </source>
</evidence>
<dbReference type="EMBL" id="MT141636">
    <property type="protein sequence ID" value="QJA68652.1"/>
    <property type="molecule type" value="Genomic_DNA"/>
</dbReference>
<accession>A0A6M3L6M0</accession>
<dbReference type="InterPro" id="IPR002711">
    <property type="entry name" value="HNH"/>
</dbReference>
<dbReference type="GO" id="GO:0004519">
    <property type="term" value="F:endonuclease activity"/>
    <property type="evidence" value="ECO:0007669"/>
    <property type="project" value="UniProtKB-KW"/>
</dbReference>
<evidence type="ECO:0000313" key="4">
    <source>
        <dbReference type="EMBL" id="QJA89171.1"/>
    </source>
</evidence>
<dbReference type="Pfam" id="PF01844">
    <property type="entry name" value="HNH"/>
    <property type="match status" value="1"/>
</dbReference>
<dbReference type="Gene3D" id="1.10.30.50">
    <property type="match status" value="1"/>
</dbReference>
<sequence>MASKDSYPKWGGNIEAQLQADAAYAKVQNKRTPNKKRTKAERRERRQRKKLRKDWIAYCVYSGAASFDYDGYINSKEWKAKRRAAFLHYGKACQICGSTQELSVHHLTYERLGREKMKDLQVLCNSCHENTHEGLKGRVMDKTTRAFISLVQSF</sequence>
<dbReference type="SMART" id="SM00507">
    <property type="entry name" value="HNHc"/>
    <property type="match status" value="1"/>
</dbReference>
<dbReference type="GO" id="GO:0003676">
    <property type="term" value="F:nucleic acid binding"/>
    <property type="evidence" value="ECO:0007669"/>
    <property type="project" value="InterPro"/>
</dbReference>
<dbReference type="GO" id="GO:0008270">
    <property type="term" value="F:zinc ion binding"/>
    <property type="evidence" value="ECO:0007669"/>
    <property type="project" value="InterPro"/>
</dbReference>
<protein>
    <submittedName>
        <fullName evidence="4">Putative homing endonuclease</fullName>
    </submittedName>
</protein>
<keyword evidence="4" id="KW-0378">Hydrolase</keyword>
<keyword evidence="4" id="KW-0255">Endonuclease</keyword>
<dbReference type="AlphaFoldDB" id="A0A6M3L6M0"/>
<evidence type="ECO:0000313" key="3">
    <source>
        <dbReference type="EMBL" id="QJA68652.1"/>
    </source>
</evidence>
<organism evidence="4">
    <name type="scientific">viral metagenome</name>
    <dbReference type="NCBI Taxonomy" id="1070528"/>
    <lineage>
        <taxon>unclassified sequences</taxon>
        <taxon>metagenomes</taxon>
        <taxon>organismal metagenomes</taxon>
    </lineage>
</organism>
<dbReference type="InterPro" id="IPR003615">
    <property type="entry name" value="HNH_nuc"/>
</dbReference>
<dbReference type="EMBL" id="MT142827">
    <property type="protein sequence ID" value="QJA89171.1"/>
    <property type="molecule type" value="Genomic_DNA"/>
</dbReference>
<proteinExistence type="predicted"/>
<name>A0A6M3L6M0_9ZZZZ</name>
<gene>
    <name evidence="3" type="ORF">MM415A06008_0008</name>
    <name evidence="4" type="ORF">MM415B02597_0012</name>
</gene>
<feature type="region of interest" description="Disordered" evidence="1">
    <location>
        <begin position="25"/>
        <end position="47"/>
    </location>
</feature>
<reference evidence="4" key="1">
    <citation type="submission" date="2020-03" db="EMBL/GenBank/DDBJ databases">
        <title>The deep terrestrial virosphere.</title>
        <authorList>
            <person name="Holmfeldt K."/>
            <person name="Nilsson E."/>
            <person name="Simone D."/>
            <person name="Lopez-Fernandez M."/>
            <person name="Wu X."/>
            <person name="de Brujin I."/>
            <person name="Lundin D."/>
            <person name="Andersson A."/>
            <person name="Bertilsson S."/>
            <person name="Dopson M."/>
        </authorList>
    </citation>
    <scope>NUCLEOTIDE SEQUENCE</scope>
    <source>
        <strain evidence="3">MM415A06008</strain>
        <strain evidence="4">MM415B02597</strain>
    </source>
</reference>
<feature type="domain" description="HNH nuclease" evidence="2">
    <location>
        <begin position="81"/>
        <end position="129"/>
    </location>
</feature>
<evidence type="ECO:0000256" key="1">
    <source>
        <dbReference type="SAM" id="MobiDB-lite"/>
    </source>
</evidence>